<keyword evidence="7" id="KW-1005">Bacterial flagellum biogenesis</keyword>
<keyword evidence="10" id="KW-1006">Bacterial flagellum protein export</keyword>
<keyword evidence="12" id="KW-0966">Cell projection</keyword>
<organism evidence="12 13">
    <name type="scientific">Plasticicumulans acidivorans</name>
    <dbReference type="NCBI Taxonomy" id="886464"/>
    <lineage>
        <taxon>Bacteria</taxon>
        <taxon>Pseudomonadati</taxon>
        <taxon>Pseudomonadota</taxon>
        <taxon>Gammaproteobacteria</taxon>
        <taxon>Candidatus Competibacteraceae</taxon>
        <taxon>Plasticicumulans</taxon>
    </lineage>
</organism>
<reference evidence="12 13" key="1">
    <citation type="submission" date="2018-05" db="EMBL/GenBank/DDBJ databases">
        <title>Genomic Encyclopedia of Type Strains, Phase IV (KMG-IV): sequencing the most valuable type-strain genomes for metagenomic binning, comparative biology and taxonomic classification.</title>
        <authorList>
            <person name="Goeker M."/>
        </authorList>
    </citation>
    <scope>NUCLEOTIDE SEQUENCE [LARGE SCALE GENOMIC DNA]</scope>
    <source>
        <strain evidence="12 13">DSM 23606</strain>
    </source>
</reference>
<dbReference type="Gene3D" id="1.10.287.1700">
    <property type="match status" value="1"/>
</dbReference>
<gene>
    <name evidence="12" type="ORF">C7443_103203</name>
</gene>
<dbReference type="PANTHER" id="PTHR38786:SF1">
    <property type="entry name" value="FLAGELLAR FLIJ PROTEIN"/>
    <property type="match status" value="1"/>
</dbReference>
<dbReference type="InterPro" id="IPR018006">
    <property type="entry name" value="Flag_FliJ_proteobac"/>
</dbReference>
<name>A0A317MXM4_9GAMM</name>
<feature type="compositionally biased region" description="Basic and acidic residues" evidence="11">
    <location>
        <begin position="124"/>
        <end position="134"/>
    </location>
</feature>
<feature type="region of interest" description="Disordered" evidence="11">
    <location>
        <begin position="124"/>
        <end position="153"/>
    </location>
</feature>
<proteinExistence type="inferred from homology"/>
<keyword evidence="9" id="KW-0472">Membrane</keyword>
<comment type="subcellular location">
    <subcellularLocation>
        <location evidence="1">Cell membrane</location>
        <topology evidence="1">Peripheral membrane protein</topology>
        <orientation evidence="1">Cytoplasmic side</orientation>
    </subcellularLocation>
</comment>
<dbReference type="GO" id="GO:0006935">
    <property type="term" value="P:chemotaxis"/>
    <property type="evidence" value="ECO:0007669"/>
    <property type="project" value="UniProtKB-KW"/>
</dbReference>
<evidence type="ECO:0000256" key="8">
    <source>
        <dbReference type="ARBA" id="ARBA00022927"/>
    </source>
</evidence>
<keyword evidence="6" id="KW-0145">Chemotaxis</keyword>
<evidence type="ECO:0000256" key="9">
    <source>
        <dbReference type="ARBA" id="ARBA00023136"/>
    </source>
</evidence>
<comment type="caution">
    <text evidence="12">The sequence shown here is derived from an EMBL/GenBank/DDBJ whole genome shotgun (WGS) entry which is preliminary data.</text>
</comment>
<evidence type="ECO:0000313" key="12">
    <source>
        <dbReference type="EMBL" id="PWV63278.1"/>
    </source>
</evidence>
<dbReference type="InterPro" id="IPR053716">
    <property type="entry name" value="Flag_assembly_chemotaxis_eff"/>
</dbReference>
<evidence type="ECO:0000256" key="3">
    <source>
        <dbReference type="ARBA" id="ARBA00020392"/>
    </source>
</evidence>
<dbReference type="GO" id="GO:0003774">
    <property type="term" value="F:cytoskeletal motor activity"/>
    <property type="evidence" value="ECO:0007669"/>
    <property type="project" value="InterPro"/>
</dbReference>
<evidence type="ECO:0000256" key="10">
    <source>
        <dbReference type="ARBA" id="ARBA00023225"/>
    </source>
</evidence>
<evidence type="ECO:0000256" key="1">
    <source>
        <dbReference type="ARBA" id="ARBA00004413"/>
    </source>
</evidence>
<keyword evidence="12" id="KW-0969">Cilium</keyword>
<dbReference type="GO" id="GO:0005886">
    <property type="term" value="C:plasma membrane"/>
    <property type="evidence" value="ECO:0007669"/>
    <property type="project" value="UniProtKB-SubCell"/>
</dbReference>
<dbReference type="PANTHER" id="PTHR38786">
    <property type="entry name" value="FLAGELLAR FLIJ PROTEIN"/>
    <property type="match status" value="1"/>
</dbReference>
<dbReference type="Proteomes" id="UP000246569">
    <property type="component" value="Unassembled WGS sequence"/>
</dbReference>
<keyword evidence="4" id="KW-0813">Transport</keyword>
<keyword evidence="13" id="KW-1185">Reference proteome</keyword>
<dbReference type="RefSeq" id="WP_110017784.1">
    <property type="nucleotide sequence ID" value="NZ_QGTJ01000003.1"/>
</dbReference>
<dbReference type="InterPro" id="IPR012823">
    <property type="entry name" value="Flagell_FliJ"/>
</dbReference>
<keyword evidence="5" id="KW-1003">Cell membrane</keyword>
<dbReference type="NCBIfam" id="TIGR02473">
    <property type="entry name" value="flagell_FliJ"/>
    <property type="match status" value="1"/>
</dbReference>
<dbReference type="GO" id="GO:0009288">
    <property type="term" value="C:bacterial-type flagellum"/>
    <property type="evidence" value="ECO:0007669"/>
    <property type="project" value="InterPro"/>
</dbReference>
<dbReference type="GO" id="GO:0044781">
    <property type="term" value="P:bacterial-type flagellum organization"/>
    <property type="evidence" value="ECO:0007669"/>
    <property type="project" value="UniProtKB-KW"/>
</dbReference>
<evidence type="ECO:0000256" key="7">
    <source>
        <dbReference type="ARBA" id="ARBA00022795"/>
    </source>
</evidence>
<keyword evidence="8" id="KW-0653">Protein transport</keyword>
<dbReference type="GO" id="GO:0071973">
    <property type="term" value="P:bacterial-type flagellum-dependent cell motility"/>
    <property type="evidence" value="ECO:0007669"/>
    <property type="project" value="InterPro"/>
</dbReference>
<accession>A0A317MXM4</accession>
<dbReference type="EMBL" id="QGTJ01000003">
    <property type="protein sequence ID" value="PWV63278.1"/>
    <property type="molecule type" value="Genomic_DNA"/>
</dbReference>
<dbReference type="OrthoDB" id="7063681at2"/>
<evidence type="ECO:0000256" key="5">
    <source>
        <dbReference type="ARBA" id="ARBA00022475"/>
    </source>
</evidence>
<evidence type="ECO:0000256" key="4">
    <source>
        <dbReference type="ARBA" id="ARBA00022448"/>
    </source>
</evidence>
<dbReference type="GO" id="GO:0015031">
    <property type="term" value="P:protein transport"/>
    <property type="evidence" value="ECO:0007669"/>
    <property type="project" value="UniProtKB-KW"/>
</dbReference>
<evidence type="ECO:0000256" key="2">
    <source>
        <dbReference type="ARBA" id="ARBA00010004"/>
    </source>
</evidence>
<dbReference type="Pfam" id="PF02050">
    <property type="entry name" value="FliJ"/>
    <property type="match status" value="1"/>
</dbReference>
<dbReference type="AlphaFoldDB" id="A0A317MXM4"/>
<dbReference type="InterPro" id="IPR052570">
    <property type="entry name" value="FliJ"/>
</dbReference>
<dbReference type="PRINTS" id="PR01004">
    <property type="entry name" value="FLGFLIJ"/>
</dbReference>
<protein>
    <recommendedName>
        <fullName evidence="3">Flagellar FliJ protein</fullName>
    </recommendedName>
</protein>
<evidence type="ECO:0000313" key="13">
    <source>
        <dbReference type="Proteomes" id="UP000246569"/>
    </source>
</evidence>
<comment type="similarity">
    <text evidence="2">Belongs to the FliJ family.</text>
</comment>
<evidence type="ECO:0000256" key="11">
    <source>
        <dbReference type="SAM" id="MobiDB-lite"/>
    </source>
</evidence>
<sequence>MSRERIRQLSPAVDLAHDHVDEAARMLHNAQSRLQTQRARVGQLQQFRSEYIERFYSDGRNGLSARRVQDYHAFIAGLDSNIEQARKHVEILTLETENLRKRWLASRARAQALDGVVEQYRDEVRRQEGRREQAENDEFAASRHRQRRHDEHD</sequence>
<evidence type="ECO:0000256" key="6">
    <source>
        <dbReference type="ARBA" id="ARBA00022500"/>
    </source>
</evidence>
<keyword evidence="12" id="KW-0282">Flagellum</keyword>